<dbReference type="Gene3D" id="1.10.720.30">
    <property type="entry name" value="SAP domain"/>
    <property type="match status" value="1"/>
</dbReference>
<dbReference type="RefSeq" id="WP_012926457.1">
    <property type="nucleotide sequence ID" value="NC_013730.1"/>
</dbReference>
<sequence>MNAQPNNPLHGKTLEAILTELVAHYGWERLGRKIRINCFVSNPSIKSSLTFLRKTDWARKQVEELYLEMTER</sequence>
<evidence type="ECO:0000313" key="2">
    <source>
        <dbReference type="Proteomes" id="UP000002028"/>
    </source>
</evidence>
<dbReference type="HOGENOM" id="CLU_151208_2_0_10"/>
<dbReference type="KEGG" id="sli:Slin_1862"/>
<name>D2QBM8_SPILD</name>
<dbReference type="InterPro" id="IPR036361">
    <property type="entry name" value="SAP_dom_sf"/>
</dbReference>
<keyword evidence="2" id="KW-1185">Reference proteome</keyword>
<dbReference type="Pfam" id="PF09905">
    <property type="entry name" value="VF530"/>
    <property type="match status" value="1"/>
</dbReference>
<evidence type="ECO:0008006" key="3">
    <source>
        <dbReference type="Google" id="ProtNLM"/>
    </source>
</evidence>
<dbReference type="STRING" id="504472.Slin_1862"/>
<dbReference type="EMBL" id="CP001769">
    <property type="protein sequence ID" value="ADB37907.1"/>
    <property type="molecule type" value="Genomic_DNA"/>
</dbReference>
<reference evidence="1 2" key="1">
    <citation type="journal article" date="2010" name="Stand. Genomic Sci.">
        <title>Complete genome sequence of Spirosoma linguale type strain (1).</title>
        <authorList>
            <person name="Lail K."/>
            <person name="Sikorski J."/>
            <person name="Saunders E."/>
            <person name="Lapidus A."/>
            <person name="Glavina Del Rio T."/>
            <person name="Copeland A."/>
            <person name="Tice H."/>
            <person name="Cheng J.-F."/>
            <person name="Lucas S."/>
            <person name="Nolan M."/>
            <person name="Bruce D."/>
            <person name="Goodwin L."/>
            <person name="Pitluck S."/>
            <person name="Ivanova N."/>
            <person name="Mavromatis K."/>
            <person name="Ovchinnikova G."/>
            <person name="Pati A."/>
            <person name="Chen A."/>
            <person name="Palaniappan K."/>
            <person name="Land M."/>
            <person name="Hauser L."/>
            <person name="Chang Y.-J."/>
            <person name="Jeffries C.D."/>
            <person name="Chain P."/>
            <person name="Brettin T."/>
            <person name="Detter J.C."/>
            <person name="Schuetze A."/>
            <person name="Rohde M."/>
            <person name="Tindall B.J."/>
            <person name="Goeker M."/>
            <person name="Bristow J."/>
            <person name="Eisen J.A."/>
            <person name="Markowitz V."/>
            <person name="Hugenholtz P."/>
            <person name="Kyrpides N.C."/>
            <person name="Klenk H.-P."/>
            <person name="Chen F."/>
        </authorList>
    </citation>
    <scope>NUCLEOTIDE SEQUENCE [LARGE SCALE GENOMIC DNA]</scope>
    <source>
        <strain evidence="2">ATCC 33905 / DSM 74 / LMG 10896 / Claus 1</strain>
    </source>
</reference>
<proteinExistence type="predicted"/>
<evidence type="ECO:0000313" key="1">
    <source>
        <dbReference type="EMBL" id="ADB37907.1"/>
    </source>
</evidence>
<organism evidence="1 2">
    <name type="scientific">Spirosoma linguale (strain ATCC 33905 / DSM 74 / LMG 10896 / Claus 1)</name>
    <dbReference type="NCBI Taxonomy" id="504472"/>
    <lineage>
        <taxon>Bacteria</taxon>
        <taxon>Pseudomonadati</taxon>
        <taxon>Bacteroidota</taxon>
        <taxon>Cytophagia</taxon>
        <taxon>Cytophagales</taxon>
        <taxon>Cytophagaceae</taxon>
        <taxon>Spirosoma</taxon>
    </lineage>
</organism>
<protein>
    <recommendedName>
        <fullName evidence="3">Transporter</fullName>
    </recommendedName>
</protein>
<dbReference type="InterPro" id="IPR018668">
    <property type="entry name" value="DNA-binding_VF530-like"/>
</dbReference>
<dbReference type="eggNOG" id="COG4628">
    <property type="taxonomic scope" value="Bacteria"/>
</dbReference>
<gene>
    <name evidence="1" type="ordered locus">Slin_1862</name>
</gene>
<accession>D2QBM8</accession>
<dbReference type="AlphaFoldDB" id="D2QBM8"/>
<dbReference type="GO" id="GO:0003677">
    <property type="term" value="F:DNA binding"/>
    <property type="evidence" value="ECO:0007669"/>
    <property type="project" value="InterPro"/>
</dbReference>
<dbReference type="Proteomes" id="UP000002028">
    <property type="component" value="Chromosome"/>
</dbReference>